<evidence type="ECO:0000256" key="4">
    <source>
        <dbReference type="ARBA" id="ARBA00022989"/>
    </source>
</evidence>
<dbReference type="Proteomes" id="UP000190648">
    <property type="component" value="Unassembled WGS sequence"/>
</dbReference>
<feature type="transmembrane region" description="Helical" evidence="6">
    <location>
        <begin position="177"/>
        <end position="194"/>
    </location>
</feature>
<evidence type="ECO:0000313" key="7">
    <source>
        <dbReference type="EMBL" id="OPJ78533.1"/>
    </source>
</evidence>
<dbReference type="OrthoDB" id="2126698at2759"/>
<gene>
    <name evidence="7" type="ORF">AV530_003347</name>
</gene>
<proteinExistence type="inferred from homology"/>
<feature type="transmembrane region" description="Helical" evidence="6">
    <location>
        <begin position="240"/>
        <end position="260"/>
    </location>
</feature>
<feature type="transmembrane region" description="Helical" evidence="6">
    <location>
        <begin position="394"/>
        <end position="411"/>
    </location>
</feature>
<dbReference type="NCBIfam" id="TIGR00797">
    <property type="entry name" value="matE"/>
    <property type="match status" value="1"/>
</dbReference>
<dbReference type="GO" id="GO:1990961">
    <property type="term" value="P:xenobiotic detoxification by transmembrane export across the plasma membrane"/>
    <property type="evidence" value="ECO:0007669"/>
    <property type="project" value="InterPro"/>
</dbReference>
<accession>A0A1V4K2E1</accession>
<dbReference type="CDD" id="cd13132">
    <property type="entry name" value="MATE_eukaryotic"/>
    <property type="match status" value="1"/>
</dbReference>
<dbReference type="Pfam" id="PF01554">
    <property type="entry name" value="MatE"/>
    <property type="match status" value="2"/>
</dbReference>
<dbReference type="InterPro" id="IPR045069">
    <property type="entry name" value="MATE_euk"/>
</dbReference>
<evidence type="ECO:0000256" key="2">
    <source>
        <dbReference type="ARBA" id="ARBA00010199"/>
    </source>
</evidence>
<name>A0A1V4K2E1_PATFA</name>
<keyword evidence="3 6" id="KW-0812">Transmembrane</keyword>
<keyword evidence="8" id="KW-1185">Reference proteome</keyword>
<feature type="transmembrane region" description="Helical" evidence="6">
    <location>
        <begin position="281"/>
        <end position="300"/>
    </location>
</feature>
<dbReference type="GO" id="GO:0042910">
    <property type="term" value="F:xenobiotic transmembrane transporter activity"/>
    <property type="evidence" value="ECO:0007669"/>
    <property type="project" value="InterPro"/>
</dbReference>
<dbReference type="InterPro" id="IPR002528">
    <property type="entry name" value="MATE_fam"/>
</dbReference>
<dbReference type="AlphaFoldDB" id="A0A1V4K2E1"/>
<feature type="transmembrane region" description="Helical" evidence="6">
    <location>
        <begin position="206"/>
        <end position="228"/>
    </location>
</feature>
<feature type="transmembrane region" description="Helical" evidence="6">
    <location>
        <begin position="362"/>
        <end position="388"/>
    </location>
</feature>
<feature type="transmembrane region" description="Helical" evidence="6">
    <location>
        <begin position="64"/>
        <end position="90"/>
    </location>
</feature>
<dbReference type="STRING" id="372326.A0A1V4K2E1"/>
<evidence type="ECO:0000313" key="8">
    <source>
        <dbReference type="Proteomes" id="UP000190648"/>
    </source>
</evidence>
<keyword evidence="5 6" id="KW-0472">Membrane</keyword>
<dbReference type="PANTHER" id="PTHR11206">
    <property type="entry name" value="MULTIDRUG RESISTANCE PROTEIN"/>
    <property type="match status" value="1"/>
</dbReference>
<dbReference type="GO" id="GO:0015297">
    <property type="term" value="F:antiporter activity"/>
    <property type="evidence" value="ECO:0007669"/>
    <property type="project" value="InterPro"/>
</dbReference>
<feature type="transmembrane region" description="Helical" evidence="6">
    <location>
        <begin position="320"/>
        <end position="341"/>
    </location>
</feature>
<dbReference type="EMBL" id="LSYS01005108">
    <property type="protein sequence ID" value="OPJ78533.1"/>
    <property type="molecule type" value="Genomic_DNA"/>
</dbReference>
<protein>
    <recommendedName>
        <fullName evidence="6">Multidrug and toxin extrusion protein</fullName>
    </recommendedName>
</protein>
<evidence type="ECO:0000256" key="5">
    <source>
        <dbReference type="ARBA" id="ARBA00023136"/>
    </source>
</evidence>
<feature type="transmembrane region" description="Helical" evidence="6">
    <location>
        <begin position="459"/>
        <end position="481"/>
    </location>
</feature>
<dbReference type="GO" id="GO:0016020">
    <property type="term" value="C:membrane"/>
    <property type="evidence" value="ECO:0007669"/>
    <property type="project" value="UniProtKB-SubCell"/>
</dbReference>
<evidence type="ECO:0000256" key="1">
    <source>
        <dbReference type="ARBA" id="ARBA00004141"/>
    </source>
</evidence>
<comment type="caution">
    <text evidence="7">The sequence shown here is derived from an EMBL/GenBank/DDBJ whole genome shotgun (WGS) entry which is preliminary data.</text>
</comment>
<feature type="transmembrane region" description="Helical" evidence="6">
    <location>
        <begin position="432"/>
        <end position="453"/>
    </location>
</feature>
<evidence type="ECO:0000256" key="3">
    <source>
        <dbReference type="ARBA" id="ARBA00022692"/>
    </source>
</evidence>
<feature type="transmembrane region" description="Helical" evidence="6">
    <location>
        <begin position="573"/>
        <end position="593"/>
    </location>
</feature>
<organism evidence="7 8">
    <name type="scientific">Patagioenas fasciata monilis</name>
    <dbReference type="NCBI Taxonomy" id="372326"/>
    <lineage>
        <taxon>Eukaryota</taxon>
        <taxon>Metazoa</taxon>
        <taxon>Chordata</taxon>
        <taxon>Craniata</taxon>
        <taxon>Vertebrata</taxon>
        <taxon>Euteleostomi</taxon>
        <taxon>Archelosauria</taxon>
        <taxon>Archosauria</taxon>
        <taxon>Dinosauria</taxon>
        <taxon>Saurischia</taxon>
        <taxon>Theropoda</taxon>
        <taxon>Coelurosauria</taxon>
        <taxon>Aves</taxon>
        <taxon>Neognathae</taxon>
        <taxon>Neoaves</taxon>
        <taxon>Columbimorphae</taxon>
        <taxon>Columbiformes</taxon>
        <taxon>Columbidae</taxon>
        <taxon>Patagioenas</taxon>
    </lineage>
</organism>
<comment type="similarity">
    <text evidence="2 6">Belongs to the multi antimicrobial extrusion (MATE) (TC 2.A.66.1) family.</text>
</comment>
<keyword evidence="4 6" id="KW-1133">Transmembrane helix</keyword>
<evidence type="ECO:0000256" key="6">
    <source>
        <dbReference type="RuleBase" id="RU004914"/>
    </source>
</evidence>
<comment type="subcellular location">
    <subcellularLocation>
        <location evidence="1">Membrane</location>
        <topology evidence="1">Multi-pass membrane protein</topology>
    </subcellularLocation>
</comment>
<feature type="transmembrane region" description="Helical" evidence="6">
    <location>
        <begin position="138"/>
        <end position="157"/>
    </location>
</feature>
<feature type="transmembrane region" description="Helical" evidence="6">
    <location>
        <begin position="96"/>
        <end position="118"/>
    </location>
</feature>
<reference evidence="7 8" key="1">
    <citation type="submission" date="2016-02" db="EMBL/GenBank/DDBJ databases">
        <title>Band-tailed pigeon sequencing and assembly.</title>
        <authorList>
            <person name="Soares A.E."/>
            <person name="Novak B.J."/>
            <person name="Rice E.S."/>
            <person name="O'Connell B."/>
            <person name="Chang D."/>
            <person name="Weber S."/>
            <person name="Shapiro B."/>
        </authorList>
    </citation>
    <scope>NUCLEOTIDE SEQUENCE [LARGE SCALE GENOMIC DNA]</scope>
    <source>
        <strain evidence="7">BTP2013</strain>
        <tissue evidence="7">Blood</tissue>
    </source>
</reference>
<sequence>MAPGKLLFMHNEGLDFLGPQAELHKCQVLLLQMISWGVAARCLRGARRLLPAGARRESCELARLAGPVFVAQLLGFLISVVSSIFCGHLGKAELDAVTLAVSVINVTGISIGSGLASACDTLMSQTYGGKNLKQVGTILQRGILILLLCCFPCWALFVNTERILLLLRQDPEVSRLTQIYVMIFIPALPAAFLYQLQTRYLLSQAIILPQILTGIAANILNLAMNALFLYALKLGMVGSAWANTFSQYTQAILLFLYVWWKKIHVETWGGWTGDCLLDWGSFIRLAVPGMLMMCIEWWTFEIGSFLAGLLSVVELGAQSVIYELSSAAYMVPLGFSVAVSVRVGNALGSGDMVQAKTSCITALLCAEVFAVVVATLLGTLKGVVGYIFTNDKEIVILVSKVVTIFAPFHLFDAAAATCGGVLRGTGKQKMGAIANAVGYYAVGLPIGISLMFAAKMGVLGLWVGMIVCISLQALSFLTFVVRIDWKKAADEAQVRAGLKKQLEDVNSNGTAATKTSAVDYVSVDTDTADTAVLPASMAGGERQPDVQLITQEEPVVVPAAPVVPWRALIIRRALAATAAVAVLLLGVLVRVLSGNG</sequence>